<dbReference type="SUPFAM" id="SSF54001">
    <property type="entry name" value="Cysteine proteinases"/>
    <property type="match status" value="1"/>
</dbReference>
<keyword evidence="2 5" id="KW-0645">Protease</keyword>
<feature type="domain" description="Ubiquitin-like protease family profile" evidence="4">
    <location>
        <begin position="369"/>
        <end position="441"/>
    </location>
</feature>
<keyword evidence="3" id="KW-0378">Hydrolase</keyword>
<dbReference type="Proteomes" id="UP000501690">
    <property type="component" value="Linkage Group LG11"/>
</dbReference>
<dbReference type="EMBL" id="CP039355">
    <property type="protein sequence ID" value="QCE15130.1"/>
    <property type="molecule type" value="Genomic_DNA"/>
</dbReference>
<evidence type="ECO:0000313" key="6">
    <source>
        <dbReference type="Proteomes" id="UP000501690"/>
    </source>
</evidence>
<reference evidence="5 6" key="1">
    <citation type="submission" date="2019-04" db="EMBL/GenBank/DDBJ databases">
        <title>An improved genome assembly and genetic linkage map for asparagus bean, Vigna unguiculata ssp. sesquipedialis.</title>
        <authorList>
            <person name="Xia Q."/>
            <person name="Zhang R."/>
            <person name="Dong Y."/>
        </authorList>
    </citation>
    <scope>NUCLEOTIDE SEQUENCE [LARGE SCALE GENOMIC DNA]</scope>
    <source>
        <tissue evidence="5">Leaf</tissue>
    </source>
</reference>
<dbReference type="InterPro" id="IPR038765">
    <property type="entry name" value="Papain-like_cys_pep_sf"/>
</dbReference>
<dbReference type="AlphaFoldDB" id="A0A4D6NMR9"/>
<name>A0A4D6NMR9_VIGUN</name>
<keyword evidence="6" id="KW-1185">Reference proteome</keyword>
<gene>
    <name evidence="5" type="ORF">DEO72_LG11g2139</name>
</gene>
<dbReference type="InterPro" id="IPR003653">
    <property type="entry name" value="Peptidase_C48_C"/>
</dbReference>
<evidence type="ECO:0000256" key="1">
    <source>
        <dbReference type="ARBA" id="ARBA00005234"/>
    </source>
</evidence>
<proteinExistence type="inferred from homology"/>
<sequence length="462" mass="50857">MNLPIMVDKARPVENKKKSESLDKLNAYTRLLLELKQELEFMKIEFYSRVVVKGCHIQSDNNGNLEPPIHSEQMLVGATTTIVEAVEIGGASTIHNEDIGATTTSKSVEGDGSAEATYFGIEETTAALGTTSGEAATIVGAATTAEALIIAATTISVGLAISVAPTIGDESGRFVEADMSGEVPTTVDPTISTEPKINVEAAQIGEEEEIHNEQKVVDDATLSDDVAIIVETLTFVSQQLGNLEAENTFGPHITHDKAHASHSEVTHANLKEEMVMDIQVTDHNHDLLAIVPYMKPNSPFPKVPGPHVEKCIYIEINDQILTSSETRNFAPREWIANMSIFFVASHFIDKEKCLTGSINTVIFSQTYMESRKLYVLDSLAHKCPRRKHIDNHIAHNLKYLFSMLISPPPKEKLSFEVIIEDLPQQPNLFDCGIMVLKYLELWEPVKKYDDKSMSAYTGGCDN</sequence>
<accession>A0A4D6NMR9</accession>
<organism evidence="5 6">
    <name type="scientific">Vigna unguiculata</name>
    <name type="common">Cowpea</name>
    <dbReference type="NCBI Taxonomy" id="3917"/>
    <lineage>
        <taxon>Eukaryota</taxon>
        <taxon>Viridiplantae</taxon>
        <taxon>Streptophyta</taxon>
        <taxon>Embryophyta</taxon>
        <taxon>Tracheophyta</taxon>
        <taxon>Spermatophyta</taxon>
        <taxon>Magnoliopsida</taxon>
        <taxon>eudicotyledons</taxon>
        <taxon>Gunneridae</taxon>
        <taxon>Pentapetalae</taxon>
        <taxon>rosids</taxon>
        <taxon>fabids</taxon>
        <taxon>Fabales</taxon>
        <taxon>Fabaceae</taxon>
        <taxon>Papilionoideae</taxon>
        <taxon>50 kb inversion clade</taxon>
        <taxon>NPAAA clade</taxon>
        <taxon>indigoferoid/millettioid clade</taxon>
        <taxon>Phaseoleae</taxon>
        <taxon>Vigna</taxon>
    </lineage>
</organism>
<dbReference type="GO" id="GO:0006508">
    <property type="term" value="P:proteolysis"/>
    <property type="evidence" value="ECO:0007669"/>
    <property type="project" value="UniProtKB-KW"/>
</dbReference>
<evidence type="ECO:0000259" key="4">
    <source>
        <dbReference type="Pfam" id="PF02902"/>
    </source>
</evidence>
<evidence type="ECO:0000313" key="5">
    <source>
        <dbReference type="EMBL" id="QCE15130.1"/>
    </source>
</evidence>
<dbReference type="Gene3D" id="3.40.395.10">
    <property type="entry name" value="Adenoviral Proteinase, Chain A"/>
    <property type="match status" value="1"/>
</dbReference>
<protein>
    <submittedName>
        <fullName evidence="5">Ulp1 protease family</fullName>
    </submittedName>
</protein>
<comment type="similarity">
    <text evidence="1">Belongs to the peptidase C48 family.</text>
</comment>
<evidence type="ECO:0000256" key="2">
    <source>
        <dbReference type="ARBA" id="ARBA00022670"/>
    </source>
</evidence>
<dbReference type="Pfam" id="PF02902">
    <property type="entry name" value="Peptidase_C48"/>
    <property type="match status" value="1"/>
</dbReference>
<evidence type="ECO:0000256" key="3">
    <source>
        <dbReference type="ARBA" id="ARBA00022801"/>
    </source>
</evidence>
<dbReference type="GO" id="GO:0008234">
    <property type="term" value="F:cysteine-type peptidase activity"/>
    <property type="evidence" value="ECO:0007669"/>
    <property type="project" value="InterPro"/>
</dbReference>